<keyword evidence="5 6" id="KW-0482">Metalloprotease</keyword>
<dbReference type="GO" id="GO:0046872">
    <property type="term" value="F:metal ion binding"/>
    <property type="evidence" value="ECO:0007669"/>
    <property type="project" value="UniProtKB-KW"/>
</dbReference>
<name>A0A6B2LD57_9EUKA</name>
<evidence type="ECO:0000259" key="7">
    <source>
        <dbReference type="Pfam" id="PF01435"/>
    </source>
</evidence>
<keyword evidence="4 6" id="KW-0862">Zinc</keyword>
<proteinExistence type="inferred from homology"/>
<sequence>MYTFFGFGVLLVVTIAAYGIYWYTNLEDVPFPGIERKQFVKLVDDEMLQNLGEKAVQDIAKDLKTLPPSHSISRKVNEIGSHIIKASNNPILQSAPIKFLILDAPNIVGCATAPDRTIIFWSGMFYAMKRNDNYLAVILAHELAHLAARHHKEQMSSTWSWFRRRVDFQHSQLIEREADHIGIILMAKACYNPVAVVDVWKLLETVIPDQNSMGYENALHTHPPHKERAENAINWMPEANEALKNCLKKPYRLF</sequence>
<reference evidence="8" key="1">
    <citation type="journal article" date="2020" name="J. Eukaryot. Microbiol.">
        <title>De novo Sequencing, Assembly and Annotation of the Transcriptome for the Free-Living Testate Amoeba Arcella intermedia.</title>
        <authorList>
            <person name="Ribeiro G.M."/>
            <person name="Porfirio-Sousa A.L."/>
            <person name="Maurer-Alcala X.X."/>
            <person name="Katz L.A."/>
            <person name="Lahr D.J.G."/>
        </authorList>
    </citation>
    <scope>NUCLEOTIDE SEQUENCE</scope>
</reference>
<protein>
    <recommendedName>
        <fullName evidence="7">Peptidase M48 domain-containing protein</fullName>
    </recommendedName>
</protein>
<comment type="cofactor">
    <cofactor evidence="6">
        <name>Zn(2+)</name>
        <dbReference type="ChEBI" id="CHEBI:29105"/>
    </cofactor>
    <text evidence="6">Binds 1 zinc ion per subunit.</text>
</comment>
<dbReference type="Pfam" id="PF01435">
    <property type="entry name" value="Peptidase_M48"/>
    <property type="match status" value="2"/>
</dbReference>
<dbReference type="EMBL" id="GIBP01006000">
    <property type="protein sequence ID" value="NDV34969.1"/>
    <property type="molecule type" value="Transcribed_RNA"/>
</dbReference>
<dbReference type="GO" id="GO:0051603">
    <property type="term" value="P:proteolysis involved in protein catabolic process"/>
    <property type="evidence" value="ECO:0007669"/>
    <property type="project" value="TreeGrafter"/>
</dbReference>
<comment type="similarity">
    <text evidence="6">Belongs to the peptidase M48 family.</text>
</comment>
<evidence type="ECO:0000256" key="4">
    <source>
        <dbReference type="ARBA" id="ARBA00022833"/>
    </source>
</evidence>
<evidence type="ECO:0000256" key="1">
    <source>
        <dbReference type="ARBA" id="ARBA00022670"/>
    </source>
</evidence>
<evidence type="ECO:0000256" key="2">
    <source>
        <dbReference type="ARBA" id="ARBA00022723"/>
    </source>
</evidence>
<dbReference type="PANTHER" id="PTHR22726:SF1">
    <property type="entry name" value="METALLOENDOPEPTIDASE OMA1, MITOCHONDRIAL"/>
    <property type="match status" value="1"/>
</dbReference>
<dbReference type="InterPro" id="IPR001915">
    <property type="entry name" value="Peptidase_M48"/>
</dbReference>
<evidence type="ECO:0000256" key="6">
    <source>
        <dbReference type="RuleBase" id="RU003983"/>
    </source>
</evidence>
<dbReference type="AlphaFoldDB" id="A0A6B2LD57"/>
<dbReference type="PANTHER" id="PTHR22726">
    <property type="entry name" value="METALLOENDOPEPTIDASE OMA1"/>
    <property type="match status" value="1"/>
</dbReference>
<feature type="domain" description="Peptidase M48" evidence="7">
    <location>
        <begin position="113"/>
        <end position="156"/>
    </location>
</feature>
<evidence type="ECO:0000256" key="3">
    <source>
        <dbReference type="ARBA" id="ARBA00022801"/>
    </source>
</evidence>
<keyword evidence="2" id="KW-0479">Metal-binding</keyword>
<feature type="domain" description="Peptidase M48" evidence="7">
    <location>
        <begin position="172"/>
        <end position="232"/>
    </location>
</feature>
<dbReference type="GO" id="GO:0004222">
    <property type="term" value="F:metalloendopeptidase activity"/>
    <property type="evidence" value="ECO:0007669"/>
    <property type="project" value="InterPro"/>
</dbReference>
<evidence type="ECO:0000313" key="8">
    <source>
        <dbReference type="EMBL" id="NDV34969.1"/>
    </source>
</evidence>
<dbReference type="Gene3D" id="3.30.2010.10">
    <property type="entry name" value="Metalloproteases ('zincins'), catalytic domain"/>
    <property type="match status" value="1"/>
</dbReference>
<accession>A0A6B2LD57</accession>
<organism evidence="8">
    <name type="scientific">Arcella intermedia</name>
    <dbReference type="NCBI Taxonomy" id="1963864"/>
    <lineage>
        <taxon>Eukaryota</taxon>
        <taxon>Amoebozoa</taxon>
        <taxon>Tubulinea</taxon>
        <taxon>Elardia</taxon>
        <taxon>Arcellinida</taxon>
        <taxon>Sphaerothecina</taxon>
        <taxon>Arcellidae</taxon>
        <taxon>Arcella</taxon>
    </lineage>
</organism>
<keyword evidence="1 6" id="KW-0645">Protease</keyword>
<dbReference type="InterPro" id="IPR051156">
    <property type="entry name" value="Mito/Outer_Membr_Metalloprot"/>
</dbReference>
<keyword evidence="3 6" id="KW-0378">Hydrolase</keyword>
<dbReference type="GO" id="GO:0016020">
    <property type="term" value="C:membrane"/>
    <property type="evidence" value="ECO:0007669"/>
    <property type="project" value="TreeGrafter"/>
</dbReference>
<evidence type="ECO:0000256" key="5">
    <source>
        <dbReference type="ARBA" id="ARBA00023049"/>
    </source>
</evidence>